<organism evidence="1 2">
    <name type="scientific">Gongylonema pulchrum</name>
    <dbReference type="NCBI Taxonomy" id="637853"/>
    <lineage>
        <taxon>Eukaryota</taxon>
        <taxon>Metazoa</taxon>
        <taxon>Ecdysozoa</taxon>
        <taxon>Nematoda</taxon>
        <taxon>Chromadorea</taxon>
        <taxon>Rhabditida</taxon>
        <taxon>Spirurina</taxon>
        <taxon>Spiruromorpha</taxon>
        <taxon>Spiruroidea</taxon>
        <taxon>Gongylonematidae</taxon>
        <taxon>Gongylonema</taxon>
    </lineage>
</organism>
<name>A0A3P6TBF8_9BILA</name>
<dbReference type="GO" id="GO:0004812">
    <property type="term" value="F:aminoacyl-tRNA ligase activity"/>
    <property type="evidence" value="ECO:0007669"/>
    <property type="project" value="InterPro"/>
</dbReference>
<protein>
    <submittedName>
        <fullName evidence="1">Uncharacterized protein</fullName>
    </submittedName>
</protein>
<dbReference type="Gene3D" id="1.10.730.10">
    <property type="entry name" value="Isoleucyl-tRNA Synthetase, Domain 1"/>
    <property type="match status" value="1"/>
</dbReference>
<accession>A0A3P6TBF8</accession>
<dbReference type="EMBL" id="UYRT01024102">
    <property type="protein sequence ID" value="VDK62021.1"/>
    <property type="molecule type" value="Genomic_DNA"/>
</dbReference>
<evidence type="ECO:0000313" key="2">
    <source>
        <dbReference type="Proteomes" id="UP000271098"/>
    </source>
</evidence>
<proteinExistence type="predicted"/>
<keyword evidence="2" id="KW-1185">Reference proteome</keyword>
<gene>
    <name evidence="1" type="ORF">GPUH_LOCUS8348</name>
</gene>
<dbReference type="SUPFAM" id="SSF47323">
    <property type="entry name" value="Anticodon-binding domain of a subclass of class I aminoacyl-tRNA synthetases"/>
    <property type="match status" value="1"/>
</dbReference>
<reference evidence="1 2" key="1">
    <citation type="submission" date="2018-11" db="EMBL/GenBank/DDBJ databases">
        <authorList>
            <consortium name="Pathogen Informatics"/>
        </authorList>
    </citation>
    <scope>NUCLEOTIDE SEQUENCE [LARGE SCALE GENOMIC DNA]</scope>
</reference>
<dbReference type="AlphaFoldDB" id="A0A3P6TBF8"/>
<dbReference type="InterPro" id="IPR009080">
    <property type="entry name" value="tRNAsynth_Ia_anticodon-bd"/>
</dbReference>
<dbReference type="Proteomes" id="UP000271098">
    <property type="component" value="Unassembled WGS sequence"/>
</dbReference>
<dbReference type="GO" id="GO:0005524">
    <property type="term" value="F:ATP binding"/>
    <property type="evidence" value="ECO:0007669"/>
    <property type="project" value="InterPro"/>
</dbReference>
<dbReference type="GO" id="GO:0006418">
    <property type="term" value="P:tRNA aminoacylation for protein translation"/>
    <property type="evidence" value="ECO:0007669"/>
    <property type="project" value="InterPro"/>
</dbReference>
<sequence>MIAVMLHPYMPSVSATIRRQCGLPTLALLPRAPIAFLKPGHKIGTV</sequence>
<evidence type="ECO:0000313" key="1">
    <source>
        <dbReference type="EMBL" id="VDK62021.1"/>
    </source>
</evidence>